<evidence type="ECO:0000313" key="1">
    <source>
        <dbReference type="EMBL" id="EHO42702.1"/>
    </source>
</evidence>
<reference evidence="1 2" key="1">
    <citation type="submission" date="2011-09" db="EMBL/GenBank/DDBJ databases">
        <title>The permanent draft genome of Caldithrix abyssi DSM 13497.</title>
        <authorList>
            <consortium name="US DOE Joint Genome Institute (JGI-PGF)"/>
            <person name="Lucas S."/>
            <person name="Han J."/>
            <person name="Lapidus A."/>
            <person name="Bruce D."/>
            <person name="Goodwin L."/>
            <person name="Pitluck S."/>
            <person name="Peters L."/>
            <person name="Kyrpides N."/>
            <person name="Mavromatis K."/>
            <person name="Ivanova N."/>
            <person name="Mikhailova N."/>
            <person name="Chertkov O."/>
            <person name="Detter J.C."/>
            <person name="Tapia R."/>
            <person name="Han C."/>
            <person name="Land M."/>
            <person name="Hauser L."/>
            <person name="Markowitz V."/>
            <person name="Cheng J.-F."/>
            <person name="Hugenholtz P."/>
            <person name="Woyke T."/>
            <person name="Wu D."/>
            <person name="Spring S."/>
            <person name="Brambilla E."/>
            <person name="Klenk H.-P."/>
            <person name="Eisen J.A."/>
        </authorList>
    </citation>
    <scope>NUCLEOTIDE SEQUENCE [LARGE SCALE GENOMIC DNA]</scope>
    <source>
        <strain evidence="1 2">DSM 13497</strain>
    </source>
</reference>
<accession>H1XTT5</accession>
<keyword evidence="2" id="KW-1185">Reference proteome</keyword>
<dbReference type="HOGENOM" id="CLU_3363908_0_0_0"/>
<dbReference type="AlphaFoldDB" id="H1XTT5"/>
<dbReference type="EMBL" id="CM001402">
    <property type="protein sequence ID" value="EHO42702.1"/>
    <property type="molecule type" value="Genomic_DNA"/>
</dbReference>
<dbReference type="PaxDb" id="880073-Calab_3096"/>
<evidence type="ECO:0000313" key="2">
    <source>
        <dbReference type="Proteomes" id="UP000004671"/>
    </source>
</evidence>
<organism evidence="1 2">
    <name type="scientific">Caldithrix abyssi DSM 13497</name>
    <dbReference type="NCBI Taxonomy" id="880073"/>
    <lineage>
        <taxon>Bacteria</taxon>
        <taxon>Pseudomonadati</taxon>
        <taxon>Calditrichota</taxon>
        <taxon>Calditrichia</taxon>
        <taxon>Calditrichales</taxon>
        <taxon>Calditrichaceae</taxon>
        <taxon>Caldithrix</taxon>
    </lineage>
</organism>
<proteinExistence type="predicted"/>
<name>H1XTT5_CALAY</name>
<dbReference type="Proteomes" id="UP000004671">
    <property type="component" value="Chromosome"/>
</dbReference>
<protein>
    <submittedName>
        <fullName evidence="1">Uncharacterized protein</fullName>
    </submittedName>
</protein>
<gene>
    <name evidence="1" type="ORF">Calab_3096</name>
</gene>
<sequence precursor="true">MSSFQKKIGCFFAANKIHFLKQAHLKLKKETYEKN</sequence>
<dbReference type="InParanoid" id="H1XTT5"/>